<evidence type="ECO:0000313" key="3">
    <source>
        <dbReference type="Proteomes" id="UP000576082"/>
    </source>
</evidence>
<dbReference type="EMBL" id="JABANE010000046">
    <property type="protein sequence ID" value="NME69693.1"/>
    <property type="molecule type" value="Genomic_DNA"/>
</dbReference>
<accession>A0A7X9RVW1</accession>
<dbReference type="RefSeq" id="WP_169657960.1">
    <property type="nucleotide sequence ID" value="NZ_JABANE010000046.1"/>
</dbReference>
<evidence type="ECO:0000313" key="2">
    <source>
        <dbReference type="EMBL" id="NME69693.1"/>
    </source>
</evidence>
<dbReference type="AlphaFoldDB" id="A0A7X9RVW1"/>
<evidence type="ECO:0000256" key="1">
    <source>
        <dbReference type="SAM" id="SignalP"/>
    </source>
</evidence>
<organism evidence="2 3">
    <name type="scientific">Flammeovirga aprica JL-4</name>
    <dbReference type="NCBI Taxonomy" id="694437"/>
    <lineage>
        <taxon>Bacteria</taxon>
        <taxon>Pseudomonadati</taxon>
        <taxon>Bacteroidota</taxon>
        <taxon>Cytophagia</taxon>
        <taxon>Cytophagales</taxon>
        <taxon>Flammeovirgaceae</taxon>
        <taxon>Flammeovirga</taxon>
    </lineage>
</organism>
<proteinExistence type="predicted"/>
<evidence type="ECO:0008006" key="4">
    <source>
        <dbReference type="Google" id="ProtNLM"/>
    </source>
</evidence>
<reference evidence="2 3" key="1">
    <citation type="submission" date="2020-04" db="EMBL/GenBank/DDBJ databases">
        <title>Flammeovirga sp. SR4, a novel species isolated from seawater.</title>
        <authorList>
            <person name="Wang X."/>
        </authorList>
    </citation>
    <scope>NUCLEOTIDE SEQUENCE [LARGE SCALE GENOMIC DNA]</scope>
    <source>
        <strain evidence="2 3">ATCC 23126</strain>
    </source>
</reference>
<comment type="caution">
    <text evidence="2">The sequence shown here is derived from an EMBL/GenBank/DDBJ whole genome shotgun (WGS) entry which is preliminary data.</text>
</comment>
<keyword evidence="3" id="KW-1185">Reference proteome</keyword>
<name>A0A7X9RVW1_9BACT</name>
<feature type="chain" id="PRO_5030728463" description="Outer membrane protein beta-barrel domain-containing protein" evidence="1">
    <location>
        <begin position="20"/>
        <end position="212"/>
    </location>
</feature>
<keyword evidence="1" id="KW-0732">Signal</keyword>
<feature type="signal peptide" evidence="1">
    <location>
        <begin position="1"/>
        <end position="19"/>
    </location>
</feature>
<sequence>MKRLILLLTIFIVYTSSYAQEGVSQTKERRQEVGIIYDTSNQFGISYKIGHNRSMWRFNTLGAFSVNDQHHEDSLIKDTKATSFKIAIGKEFRKSIGKKLELRYGLDIGFRYDHSNNSSALMHYRKTDLYYEGYTTSIGFVFGFNYYIFEDLIMGVEMIPAFSVLKGESKYHSRSYTESGELISDDENITQIDKKTFNLSNQNVILTLSYKF</sequence>
<protein>
    <recommendedName>
        <fullName evidence="4">Outer membrane protein beta-barrel domain-containing protein</fullName>
    </recommendedName>
</protein>
<gene>
    <name evidence="2" type="ORF">HHU12_17085</name>
</gene>
<dbReference type="Proteomes" id="UP000576082">
    <property type="component" value="Unassembled WGS sequence"/>
</dbReference>